<keyword evidence="5" id="KW-1185">Reference proteome</keyword>
<sequence length="306" mass="33471">MRDSSLPLRIACAQVAPKVADVTHNRNISNAAIQAAADADAELVVLPELMQSGYVFHDREEALSVAEGLYGETLLGWYERARALDIIVVGGFCEYLSPYEVANSAVLIDPRGLISLYRKAHLWDQEKLIFTPGNQPPPIVRTAKGRIGLMICYDLELPEWVRLAALGGAQLLCAPVNWPDLGRPAGERPAEIVRVQAAAAVNRMFIASCDRHGHERGVDWVGGSTIVDADGYPLAGASSNPEDQLLITDIDLAEADNKWISEHNHVHEDRRPELYGGLCSTSTRSAHPLSAHCNKTECNPPPHLHR</sequence>
<accession>A0A411MQ26</accession>
<dbReference type="SUPFAM" id="SSF56317">
    <property type="entry name" value="Carbon-nitrogen hydrolase"/>
    <property type="match status" value="1"/>
</dbReference>
<name>A0A411MQ26_9PSED</name>
<reference evidence="4 5" key="1">
    <citation type="submission" date="2019-02" db="EMBL/GenBank/DDBJ databases">
        <title>Complete genome sequence of Pseudomonas sp. SNU WT1 isolated from rainbow trout.</title>
        <authorList>
            <person name="Oh W.T."/>
            <person name="Park S.C."/>
        </authorList>
    </citation>
    <scope>NUCLEOTIDE SEQUENCE [LARGE SCALE GENOMIC DNA]</scope>
    <source>
        <strain evidence="4 5">SNU WT1</strain>
    </source>
</reference>
<evidence type="ECO:0000259" key="3">
    <source>
        <dbReference type="PROSITE" id="PS50263"/>
    </source>
</evidence>
<dbReference type="EMBL" id="CP035952">
    <property type="protein sequence ID" value="QBF28913.1"/>
    <property type="molecule type" value="Genomic_DNA"/>
</dbReference>
<protein>
    <submittedName>
        <fullName evidence="4">Carbon-nitrogen hydrolase</fullName>
    </submittedName>
</protein>
<feature type="region of interest" description="Disordered" evidence="2">
    <location>
        <begin position="284"/>
        <end position="306"/>
    </location>
</feature>
<evidence type="ECO:0000313" key="4">
    <source>
        <dbReference type="EMBL" id="QBF28913.1"/>
    </source>
</evidence>
<dbReference type="AlphaFoldDB" id="A0A411MQ26"/>
<dbReference type="RefSeq" id="WP_130266659.1">
    <property type="nucleotide sequence ID" value="NZ_CP035952.1"/>
</dbReference>
<keyword evidence="1 4" id="KW-0378">Hydrolase</keyword>
<dbReference type="Proteomes" id="UP000291130">
    <property type="component" value="Chromosome"/>
</dbReference>
<gene>
    <name evidence="4" type="ORF">EXN22_25685</name>
</gene>
<dbReference type="GO" id="GO:0033388">
    <property type="term" value="P:putrescine biosynthetic process from arginine"/>
    <property type="evidence" value="ECO:0007669"/>
    <property type="project" value="TreeGrafter"/>
</dbReference>
<dbReference type="OrthoDB" id="9811121at2"/>
<dbReference type="PANTHER" id="PTHR43674:SF2">
    <property type="entry name" value="BETA-UREIDOPROPIONASE"/>
    <property type="match status" value="1"/>
</dbReference>
<dbReference type="Gene3D" id="3.60.110.10">
    <property type="entry name" value="Carbon-nitrogen hydrolase"/>
    <property type="match status" value="1"/>
</dbReference>
<dbReference type="Pfam" id="PF00795">
    <property type="entry name" value="CN_hydrolase"/>
    <property type="match status" value="1"/>
</dbReference>
<dbReference type="KEGG" id="ptk:EXN22_25685"/>
<dbReference type="PANTHER" id="PTHR43674">
    <property type="entry name" value="NITRILASE C965.09-RELATED"/>
    <property type="match status" value="1"/>
</dbReference>
<dbReference type="GO" id="GO:0050126">
    <property type="term" value="F:N-carbamoylputrescine amidase activity"/>
    <property type="evidence" value="ECO:0007669"/>
    <property type="project" value="TreeGrafter"/>
</dbReference>
<evidence type="ECO:0000256" key="1">
    <source>
        <dbReference type="ARBA" id="ARBA00022801"/>
    </source>
</evidence>
<dbReference type="InterPro" id="IPR036526">
    <property type="entry name" value="C-N_Hydrolase_sf"/>
</dbReference>
<organism evidence="4 5">
    <name type="scientific">Pseudomonas tructae</name>
    <dbReference type="NCBI Taxonomy" id="2518644"/>
    <lineage>
        <taxon>Bacteria</taxon>
        <taxon>Pseudomonadati</taxon>
        <taxon>Pseudomonadota</taxon>
        <taxon>Gammaproteobacteria</taxon>
        <taxon>Pseudomonadales</taxon>
        <taxon>Pseudomonadaceae</taxon>
        <taxon>Pseudomonas</taxon>
    </lineage>
</organism>
<dbReference type="InterPro" id="IPR050345">
    <property type="entry name" value="Aliph_Amidase/BUP"/>
</dbReference>
<evidence type="ECO:0000313" key="5">
    <source>
        <dbReference type="Proteomes" id="UP000291130"/>
    </source>
</evidence>
<dbReference type="InterPro" id="IPR003010">
    <property type="entry name" value="C-N_Hydrolase"/>
</dbReference>
<proteinExistence type="predicted"/>
<feature type="domain" description="CN hydrolase" evidence="3">
    <location>
        <begin position="8"/>
        <end position="252"/>
    </location>
</feature>
<dbReference type="PROSITE" id="PS50263">
    <property type="entry name" value="CN_HYDROLASE"/>
    <property type="match status" value="1"/>
</dbReference>
<evidence type="ECO:0000256" key="2">
    <source>
        <dbReference type="SAM" id="MobiDB-lite"/>
    </source>
</evidence>